<organism evidence="5 6">
    <name type="scientific">Marinobacter segnicrescens</name>
    <dbReference type="NCBI Taxonomy" id="430453"/>
    <lineage>
        <taxon>Bacteria</taxon>
        <taxon>Pseudomonadati</taxon>
        <taxon>Pseudomonadota</taxon>
        <taxon>Gammaproteobacteria</taxon>
        <taxon>Pseudomonadales</taxon>
        <taxon>Marinobacteraceae</taxon>
        <taxon>Marinobacter</taxon>
    </lineage>
</organism>
<reference evidence="6" key="1">
    <citation type="submission" date="2016-10" db="EMBL/GenBank/DDBJ databases">
        <authorList>
            <person name="Varghese N."/>
            <person name="Submissions S."/>
        </authorList>
    </citation>
    <scope>NUCLEOTIDE SEQUENCE [LARGE SCALE GENOMIC DNA]</scope>
    <source>
        <strain evidence="6">CGMCC 1.6489</strain>
    </source>
</reference>
<dbReference type="SUPFAM" id="SSF46894">
    <property type="entry name" value="C-terminal effector domain of the bipartite response regulators"/>
    <property type="match status" value="1"/>
</dbReference>
<dbReference type="InterPro" id="IPR036388">
    <property type="entry name" value="WH-like_DNA-bd_sf"/>
</dbReference>
<dbReference type="Pfam" id="PF00196">
    <property type="entry name" value="GerE"/>
    <property type="match status" value="1"/>
</dbReference>
<dbReference type="GO" id="GO:0006355">
    <property type="term" value="P:regulation of DNA-templated transcription"/>
    <property type="evidence" value="ECO:0007669"/>
    <property type="project" value="InterPro"/>
</dbReference>
<evidence type="ECO:0000313" key="6">
    <source>
        <dbReference type="Proteomes" id="UP000198762"/>
    </source>
</evidence>
<protein>
    <submittedName>
        <fullName evidence="5">Regulatory protein, luxR family</fullName>
    </submittedName>
</protein>
<dbReference type="InterPro" id="IPR000792">
    <property type="entry name" value="Tscrpt_reg_LuxR_C"/>
</dbReference>
<gene>
    <name evidence="5" type="ORF">SAMN04487962_1434</name>
</gene>
<dbReference type="Proteomes" id="UP000198762">
    <property type="component" value="Unassembled WGS sequence"/>
</dbReference>
<dbReference type="OrthoDB" id="9778912at2"/>
<keyword evidence="3" id="KW-0804">Transcription</keyword>
<evidence type="ECO:0000256" key="3">
    <source>
        <dbReference type="ARBA" id="ARBA00023163"/>
    </source>
</evidence>
<dbReference type="RefSeq" id="WP_091855171.1">
    <property type="nucleotide sequence ID" value="NZ_FOHZ01000043.1"/>
</dbReference>
<proteinExistence type="predicted"/>
<dbReference type="SMART" id="SM00421">
    <property type="entry name" value="HTH_LUXR"/>
    <property type="match status" value="1"/>
</dbReference>
<dbReference type="PROSITE" id="PS50043">
    <property type="entry name" value="HTH_LUXR_2"/>
    <property type="match status" value="1"/>
</dbReference>
<feature type="domain" description="HTH luxR-type" evidence="4">
    <location>
        <begin position="161"/>
        <end position="226"/>
    </location>
</feature>
<dbReference type="EMBL" id="FOHZ01000043">
    <property type="protein sequence ID" value="SET91297.1"/>
    <property type="molecule type" value="Genomic_DNA"/>
</dbReference>
<dbReference type="PANTHER" id="PTHR44688:SF25">
    <property type="entry name" value="HTH LUXR-TYPE DOMAIN-CONTAINING PROTEIN"/>
    <property type="match status" value="1"/>
</dbReference>
<dbReference type="GO" id="GO:0003677">
    <property type="term" value="F:DNA binding"/>
    <property type="evidence" value="ECO:0007669"/>
    <property type="project" value="UniProtKB-KW"/>
</dbReference>
<evidence type="ECO:0000256" key="2">
    <source>
        <dbReference type="ARBA" id="ARBA00023125"/>
    </source>
</evidence>
<dbReference type="Gene3D" id="1.10.10.10">
    <property type="entry name" value="Winged helix-like DNA-binding domain superfamily/Winged helix DNA-binding domain"/>
    <property type="match status" value="1"/>
</dbReference>
<dbReference type="PRINTS" id="PR00038">
    <property type="entry name" value="HTHLUXR"/>
</dbReference>
<name>A0A1I0I6E3_9GAMM</name>
<evidence type="ECO:0000259" key="4">
    <source>
        <dbReference type="PROSITE" id="PS50043"/>
    </source>
</evidence>
<accession>A0A1I0I6E3</accession>
<keyword evidence="1" id="KW-0805">Transcription regulation</keyword>
<sequence>MATPESFQGRLKAPAIVAPMFLTSGLELEVESRLNGVEDAFPGLNQRPSEDFVEWLEEIDAHPEGKDAAPCSVNLIVLTSKPHLQEALEIMRGVLHIASSEVYVRRIEDEGHAVGTLALLFSQSLKENNEHTEPLRIDYIQSLLDTFGPEIQEQAASSKPQSTLLDPLTRKETRVLQLLSEGYSNSTMAEKLCVSDSTVRTHLRNINSKLNASNRTQAVAIARRLGIV</sequence>
<evidence type="ECO:0000256" key="1">
    <source>
        <dbReference type="ARBA" id="ARBA00023015"/>
    </source>
</evidence>
<dbReference type="CDD" id="cd06170">
    <property type="entry name" value="LuxR_C_like"/>
    <property type="match status" value="1"/>
</dbReference>
<keyword evidence="6" id="KW-1185">Reference proteome</keyword>
<evidence type="ECO:0000313" key="5">
    <source>
        <dbReference type="EMBL" id="SET91297.1"/>
    </source>
</evidence>
<dbReference type="InterPro" id="IPR016032">
    <property type="entry name" value="Sig_transdc_resp-reg_C-effctor"/>
</dbReference>
<keyword evidence="2" id="KW-0238">DNA-binding</keyword>
<dbReference type="STRING" id="430453.SAMN04487962_1434"/>
<dbReference type="AlphaFoldDB" id="A0A1I0I6E3"/>
<dbReference type="PANTHER" id="PTHR44688">
    <property type="entry name" value="DNA-BINDING TRANSCRIPTIONAL ACTIVATOR DEVR_DOSR"/>
    <property type="match status" value="1"/>
</dbReference>